<dbReference type="GO" id="GO:0009507">
    <property type="term" value="C:chloroplast"/>
    <property type="evidence" value="ECO:0007669"/>
    <property type="project" value="TreeGrafter"/>
</dbReference>
<reference evidence="3" key="1">
    <citation type="submission" date="2021-08" db="EMBL/GenBank/DDBJ databases">
        <title>WGS assembly of Ceratopteris richardii.</title>
        <authorList>
            <person name="Marchant D.B."/>
            <person name="Chen G."/>
            <person name="Jenkins J."/>
            <person name="Shu S."/>
            <person name="Leebens-Mack J."/>
            <person name="Grimwood J."/>
            <person name="Schmutz J."/>
            <person name="Soltis P."/>
            <person name="Soltis D."/>
            <person name="Chen Z.-H."/>
        </authorList>
    </citation>
    <scope>NUCLEOTIDE SEQUENCE</scope>
    <source>
        <strain evidence="3">Whitten #5841</strain>
        <tissue evidence="3">Leaf</tissue>
    </source>
</reference>
<keyword evidence="2" id="KW-0812">Transmembrane</keyword>
<dbReference type="GO" id="GO:0010027">
    <property type="term" value="P:thylakoid membrane organization"/>
    <property type="evidence" value="ECO:0007669"/>
    <property type="project" value="TreeGrafter"/>
</dbReference>
<keyword evidence="2" id="KW-0472">Membrane</keyword>
<feature type="region of interest" description="Disordered" evidence="1">
    <location>
        <begin position="54"/>
        <end position="103"/>
    </location>
</feature>
<comment type="caution">
    <text evidence="3">The sequence shown here is derived from an EMBL/GenBank/DDBJ whole genome shotgun (WGS) entry which is preliminary data.</text>
</comment>
<feature type="compositionally biased region" description="Basic and acidic residues" evidence="1">
    <location>
        <begin position="74"/>
        <end position="84"/>
    </location>
</feature>
<keyword evidence="4" id="KW-1185">Reference proteome</keyword>
<proteinExistence type="predicted"/>
<evidence type="ECO:0000256" key="1">
    <source>
        <dbReference type="SAM" id="MobiDB-lite"/>
    </source>
</evidence>
<dbReference type="OrthoDB" id="10588359at2759"/>
<dbReference type="PANTHER" id="PTHR34938">
    <property type="entry name" value="PROTEIN FERTILITY RESTORER RF2, MITOCHONDRIAL"/>
    <property type="match status" value="1"/>
</dbReference>
<evidence type="ECO:0000313" key="3">
    <source>
        <dbReference type="EMBL" id="KAH7290588.1"/>
    </source>
</evidence>
<evidence type="ECO:0000256" key="2">
    <source>
        <dbReference type="SAM" id="Phobius"/>
    </source>
</evidence>
<keyword evidence="2" id="KW-1133">Transmembrane helix</keyword>
<accession>A0A8T2R4A3</accession>
<feature type="compositionally biased region" description="Gly residues" evidence="1">
    <location>
        <begin position="86"/>
        <end position="103"/>
    </location>
</feature>
<sequence length="146" mass="15332">MASLSSSSQVILDAATTVNGVRPHTVRSRVLRKGRVPGVSCALTTCNIALSTRCSTEQQTIQNPVSTKTPVKAKQKENLPKLDDSGPGGGPRGGDGGGGGGGGGGGWAGGFALWAFLLLLSFIKEKENDKPYRQDNAKRKMREAYM</sequence>
<dbReference type="PANTHER" id="PTHR34938:SF1">
    <property type="entry name" value="PROTEIN FERTILITY RESTORER RF2, MITOCHONDRIAL"/>
    <property type="match status" value="1"/>
</dbReference>
<protein>
    <submittedName>
        <fullName evidence="3">Uncharacterized protein</fullName>
    </submittedName>
</protein>
<dbReference type="GO" id="GO:0009658">
    <property type="term" value="P:chloroplast organization"/>
    <property type="evidence" value="ECO:0007669"/>
    <property type="project" value="TreeGrafter"/>
</dbReference>
<organism evidence="3 4">
    <name type="scientific">Ceratopteris richardii</name>
    <name type="common">Triangle waterfern</name>
    <dbReference type="NCBI Taxonomy" id="49495"/>
    <lineage>
        <taxon>Eukaryota</taxon>
        <taxon>Viridiplantae</taxon>
        <taxon>Streptophyta</taxon>
        <taxon>Embryophyta</taxon>
        <taxon>Tracheophyta</taxon>
        <taxon>Polypodiopsida</taxon>
        <taxon>Polypodiidae</taxon>
        <taxon>Polypodiales</taxon>
        <taxon>Pteridineae</taxon>
        <taxon>Pteridaceae</taxon>
        <taxon>Parkerioideae</taxon>
        <taxon>Ceratopteris</taxon>
    </lineage>
</organism>
<dbReference type="InterPro" id="IPR040299">
    <property type="entry name" value="RF2K-like"/>
</dbReference>
<dbReference type="AlphaFoldDB" id="A0A8T2R4A3"/>
<gene>
    <name evidence="3" type="ORF">KP509_30G056000</name>
</gene>
<evidence type="ECO:0000313" key="4">
    <source>
        <dbReference type="Proteomes" id="UP000825935"/>
    </source>
</evidence>
<dbReference type="EMBL" id="CM035435">
    <property type="protein sequence ID" value="KAH7290588.1"/>
    <property type="molecule type" value="Genomic_DNA"/>
</dbReference>
<dbReference type="Proteomes" id="UP000825935">
    <property type="component" value="Chromosome 30"/>
</dbReference>
<name>A0A8T2R4A3_CERRI</name>
<feature type="compositionally biased region" description="Polar residues" evidence="1">
    <location>
        <begin position="54"/>
        <end position="69"/>
    </location>
</feature>
<feature type="transmembrane region" description="Helical" evidence="2">
    <location>
        <begin position="104"/>
        <end position="123"/>
    </location>
</feature>